<dbReference type="RefSeq" id="WP_085798291.1">
    <property type="nucleotide sequence ID" value="NZ_FWXB01000001.1"/>
</dbReference>
<dbReference type="InterPro" id="IPR036921">
    <property type="entry name" value="PurM-like_N_sf"/>
</dbReference>
<protein>
    <submittedName>
        <fullName evidence="9">Selenide, water dikinase</fullName>
        <ecNumber evidence="9">2.7.9.3</ecNumber>
    </submittedName>
</protein>
<dbReference type="SUPFAM" id="SSF51905">
    <property type="entry name" value="FAD/NAD(P)-binding domain"/>
    <property type="match status" value="2"/>
</dbReference>
<dbReference type="GO" id="GO:0004756">
    <property type="term" value="F:selenide, water dikinase activity"/>
    <property type="evidence" value="ECO:0007669"/>
    <property type="project" value="UniProtKB-EC"/>
</dbReference>
<accession>A0A1X7BKX2</accession>
<feature type="domain" description="PurM-like C-terminal" evidence="7">
    <location>
        <begin position="551"/>
        <end position="726"/>
    </location>
</feature>
<evidence type="ECO:0000256" key="4">
    <source>
        <dbReference type="ARBA" id="ARBA00022840"/>
    </source>
</evidence>
<keyword evidence="5" id="KW-0711">Selenium</keyword>
<dbReference type="Proteomes" id="UP000193224">
    <property type="component" value="Unassembled WGS sequence"/>
</dbReference>
<dbReference type="Gene3D" id="3.50.50.100">
    <property type="match status" value="1"/>
</dbReference>
<organism evidence="9 10">
    <name type="scientific">Roseovarius aestuarii</name>
    <dbReference type="NCBI Taxonomy" id="475083"/>
    <lineage>
        <taxon>Bacteria</taxon>
        <taxon>Pseudomonadati</taxon>
        <taxon>Pseudomonadota</taxon>
        <taxon>Alphaproteobacteria</taxon>
        <taxon>Rhodobacterales</taxon>
        <taxon>Roseobacteraceae</taxon>
        <taxon>Roseovarius</taxon>
    </lineage>
</organism>
<dbReference type="InterPro" id="IPR036188">
    <property type="entry name" value="FAD/NAD-bd_sf"/>
</dbReference>
<keyword evidence="10" id="KW-1185">Reference proteome</keyword>
<dbReference type="OrthoDB" id="9767928at2"/>
<dbReference type="GO" id="GO:0005737">
    <property type="term" value="C:cytoplasm"/>
    <property type="evidence" value="ECO:0007669"/>
    <property type="project" value="TreeGrafter"/>
</dbReference>
<dbReference type="PANTHER" id="PTHR10256:SF0">
    <property type="entry name" value="INACTIVE SELENIDE, WATER DIKINASE-LIKE PROTEIN-RELATED"/>
    <property type="match status" value="1"/>
</dbReference>
<evidence type="ECO:0000259" key="7">
    <source>
        <dbReference type="Pfam" id="PF02769"/>
    </source>
</evidence>
<dbReference type="InterPro" id="IPR004536">
    <property type="entry name" value="SPS/SelD"/>
</dbReference>
<evidence type="ECO:0000256" key="3">
    <source>
        <dbReference type="ARBA" id="ARBA00022777"/>
    </source>
</evidence>
<dbReference type="EMBL" id="FWXB01000001">
    <property type="protein sequence ID" value="SMC10306.1"/>
    <property type="molecule type" value="Genomic_DNA"/>
</dbReference>
<keyword evidence="4" id="KW-0067">ATP-binding</keyword>
<dbReference type="AlphaFoldDB" id="A0A1X7BKX2"/>
<proteinExistence type="predicted"/>
<dbReference type="InterPro" id="IPR036676">
    <property type="entry name" value="PurM-like_C_sf"/>
</dbReference>
<keyword evidence="2" id="KW-0547">Nucleotide-binding</keyword>
<evidence type="ECO:0000256" key="5">
    <source>
        <dbReference type="ARBA" id="ARBA00023266"/>
    </source>
</evidence>
<dbReference type="Pfam" id="PF07992">
    <property type="entry name" value="Pyr_redox_2"/>
    <property type="match status" value="1"/>
</dbReference>
<evidence type="ECO:0000256" key="1">
    <source>
        <dbReference type="ARBA" id="ARBA00022679"/>
    </source>
</evidence>
<gene>
    <name evidence="9" type="primary">selD</name>
    <name evidence="9" type="ORF">ROA7745_00111</name>
</gene>
<dbReference type="CDD" id="cd02195">
    <property type="entry name" value="SelD"/>
    <property type="match status" value="1"/>
</dbReference>
<feature type="domain" description="PurM-like N-terminal" evidence="6">
    <location>
        <begin position="430"/>
        <end position="538"/>
    </location>
</feature>
<dbReference type="GO" id="GO:0016491">
    <property type="term" value="F:oxidoreductase activity"/>
    <property type="evidence" value="ECO:0007669"/>
    <property type="project" value="InterPro"/>
</dbReference>
<name>A0A1X7BKX2_9RHOB</name>
<evidence type="ECO:0000259" key="8">
    <source>
        <dbReference type="Pfam" id="PF07992"/>
    </source>
</evidence>
<dbReference type="PRINTS" id="PR00368">
    <property type="entry name" value="FADPNR"/>
</dbReference>
<evidence type="ECO:0000259" key="6">
    <source>
        <dbReference type="Pfam" id="PF00586"/>
    </source>
</evidence>
<dbReference type="SUPFAM" id="SSF56042">
    <property type="entry name" value="PurM C-terminal domain-like"/>
    <property type="match status" value="1"/>
</dbReference>
<dbReference type="Gene3D" id="3.30.1330.10">
    <property type="entry name" value="PurM-like, N-terminal domain"/>
    <property type="match status" value="1"/>
</dbReference>
<dbReference type="InterPro" id="IPR016188">
    <property type="entry name" value="PurM-like_N"/>
</dbReference>
<evidence type="ECO:0000256" key="2">
    <source>
        <dbReference type="ARBA" id="ARBA00022741"/>
    </source>
</evidence>
<dbReference type="GO" id="GO:0005524">
    <property type="term" value="F:ATP binding"/>
    <property type="evidence" value="ECO:0007669"/>
    <property type="project" value="UniProtKB-KW"/>
</dbReference>
<dbReference type="InterPro" id="IPR023753">
    <property type="entry name" value="FAD/NAD-binding_dom"/>
</dbReference>
<reference evidence="9 10" key="1">
    <citation type="submission" date="2017-03" db="EMBL/GenBank/DDBJ databases">
        <authorList>
            <person name="Afonso C.L."/>
            <person name="Miller P.J."/>
            <person name="Scott M.A."/>
            <person name="Spackman E."/>
            <person name="Goraichik I."/>
            <person name="Dimitrov K.M."/>
            <person name="Suarez D.L."/>
            <person name="Swayne D.E."/>
        </authorList>
    </citation>
    <scope>NUCLEOTIDE SEQUENCE [LARGE SCALE GENOMIC DNA]</scope>
    <source>
        <strain evidence="9 10">CECT 7745</strain>
    </source>
</reference>
<dbReference type="Gene3D" id="3.90.650.10">
    <property type="entry name" value="PurM-like C-terminal domain"/>
    <property type="match status" value="1"/>
</dbReference>
<evidence type="ECO:0000313" key="9">
    <source>
        <dbReference type="EMBL" id="SMC10306.1"/>
    </source>
</evidence>
<keyword evidence="1 9" id="KW-0808">Transferase</keyword>
<feature type="domain" description="FAD/NAD(P)-binding" evidence="8">
    <location>
        <begin position="11"/>
        <end position="308"/>
    </location>
</feature>
<dbReference type="GO" id="GO:0016260">
    <property type="term" value="P:selenocysteine biosynthetic process"/>
    <property type="evidence" value="ECO:0007669"/>
    <property type="project" value="TreeGrafter"/>
</dbReference>
<dbReference type="NCBIfam" id="TIGR03169">
    <property type="entry name" value="Nterm_to_SelD"/>
    <property type="match status" value="1"/>
</dbReference>
<dbReference type="Pfam" id="PF00586">
    <property type="entry name" value="AIRS"/>
    <property type="match status" value="1"/>
</dbReference>
<evidence type="ECO:0000313" key="10">
    <source>
        <dbReference type="Proteomes" id="UP000193224"/>
    </source>
</evidence>
<dbReference type="InterPro" id="IPR010918">
    <property type="entry name" value="PurM-like_C_dom"/>
</dbReference>
<dbReference type="PANTHER" id="PTHR10256">
    <property type="entry name" value="SELENIDE, WATER DIKINASE"/>
    <property type="match status" value="1"/>
</dbReference>
<keyword evidence="3 9" id="KW-0418">Kinase</keyword>
<dbReference type="InterPro" id="IPR017584">
    <property type="entry name" value="Pyridine_nucleo_diS_OxRdtase_N"/>
</dbReference>
<dbReference type="SUPFAM" id="SSF55326">
    <property type="entry name" value="PurM N-terminal domain-like"/>
    <property type="match status" value="1"/>
</dbReference>
<dbReference type="Pfam" id="PF02769">
    <property type="entry name" value="AIRS_C"/>
    <property type="match status" value="1"/>
</dbReference>
<sequence length="738" mass="78766">MMNTPHPVEHDLVLVGGGHSHVEVLRQFAMHRPEGVRLTLISRDIETPYSGMLPGYLAGHYTFEDCHVDLAPLALAAGARLYQSRAVGLDLLTGRVLCTDRPSVSFDTASFDIGSTPNLASIKGHEHALAIKPVHAFLERWERLEPDLLALDREIELAIVGGGTGGIEVALCLHHRLSTALETAQKSLGITIHVITDKADILTNHSAAVRKRLRAALRRKNVQVHTRQKVDRITQNAVHGSDGFRLSADATVISTHASAPGWLRDTGLALDGAGFIRVNNQLQSVSDPRVFAAGDIASLDPPLAKNGVYAVRQGPVLAETMFRIRSTAPPAVFSPQKRTLALISTGDLNAIASYGPFAVEGAWVWRLKNWIDQRWMDKYRLLGMGSATEMSPMRCGGCGAKVSADILGQVLSEFQTDMDDDILVGLATPDDAAVTRPPQGKVAVQTVDHFRTFIDDPYLFGRIASTHALSDIYAMGADPSTALAIVTLPFANEAALADDLRQVLTGARETLHDAGVRLVGGHTGEGSELSFGLSVTGYADEDQVMKKSGMREGDVLVLTKPLGTGALLAGWMQGSVKNDDLQTAIASMRVSNRDAARIFVANEASACTDVTGFGLIGHLGEMVRASGVHAVIDPLGIPILPGAAAMLRQGVQSTLHPGNRDAASRYTNMGIDLADADILFDPQTSGGLLGAVLDQSVENVIEVLRQSGAFHAAAIGRVTEGEPGRISLKRHRAGISPL</sequence>
<dbReference type="NCBIfam" id="TIGR00476">
    <property type="entry name" value="selD"/>
    <property type="match status" value="1"/>
</dbReference>
<dbReference type="EC" id="2.7.9.3" evidence="9"/>